<sequence length="164" mass="16801">MADKTNFTRDEWALLLRSPMNAGMAITAAAPSGLFGLLKESFAGGTALAQAATDPNANPLVKAVVADFQTSDGRAVAHDGLKAELGQSAPAEIKSKTINSLREVATKLAAKAPGDAAAFKDWLRQISQKTAEAASEGGGWFGGGVQVSDAEKATLGEISSALDI</sequence>
<dbReference type="Proteomes" id="UP000594015">
    <property type="component" value="Chromosome"/>
</dbReference>
<evidence type="ECO:0000313" key="2">
    <source>
        <dbReference type="Proteomes" id="UP000594015"/>
    </source>
</evidence>
<dbReference type="AlphaFoldDB" id="A0AAE7TIE9"/>
<dbReference type="EMBL" id="CP030050">
    <property type="protein sequence ID" value="QOZ68831.1"/>
    <property type="molecule type" value="Genomic_DNA"/>
</dbReference>
<protein>
    <submittedName>
        <fullName evidence="1">Uncharacterized protein</fullName>
    </submittedName>
</protein>
<dbReference type="KEGG" id="barh:WN72_22770"/>
<reference evidence="1 2" key="1">
    <citation type="submission" date="2018-06" db="EMBL/GenBank/DDBJ databases">
        <title>Comparative genomics of Bradyrhizobium nodulating Arachidis hypogaea.</title>
        <authorList>
            <person name="Li Y."/>
        </authorList>
    </citation>
    <scope>NUCLEOTIDE SEQUENCE [LARGE SCALE GENOMIC DNA]</scope>
    <source>
        <strain evidence="1 2">CCBAU 051107</strain>
    </source>
</reference>
<dbReference type="RefSeq" id="WP_092220071.1">
    <property type="nucleotide sequence ID" value="NZ_CP030050.1"/>
</dbReference>
<evidence type="ECO:0000313" key="1">
    <source>
        <dbReference type="EMBL" id="QOZ68831.1"/>
    </source>
</evidence>
<name>A0AAE7TIE9_9BRAD</name>
<gene>
    <name evidence="1" type="ORF">WN72_22770</name>
</gene>
<organism evidence="1 2">
    <name type="scientific">Bradyrhizobium arachidis</name>
    <dbReference type="NCBI Taxonomy" id="858423"/>
    <lineage>
        <taxon>Bacteria</taxon>
        <taxon>Pseudomonadati</taxon>
        <taxon>Pseudomonadota</taxon>
        <taxon>Alphaproteobacteria</taxon>
        <taxon>Hyphomicrobiales</taxon>
        <taxon>Nitrobacteraceae</taxon>
        <taxon>Bradyrhizobium</taxon>
    </lineage>
</organism>
<proteinExistence type="predicted"/>
<accession>A0AAE7TIE9</accession>